<protein>
    <recommendedName>
        <fullName evidence="4">DUF2834 domain-containing protein</fullName>
    </recommendedName>
</protein>
<feature type="transmembrane region" description="Helical" evidence="1">
    <location>
        <begin position="6"/>
        <end position="25"/>
    </location>
</feature>
<keyword evidence="3" id="KW-1185">Reference proteome</keyword>
<feature type="transmembrane region" description="Helical" evidence="1">
    <location>
        <begin position="185"/>
        <end position="202"/>
    </location>
</feature>
<evidence type="ECO:0000313" key="3">
    <source>
        <dbReference type="Proteomes" id="UP001589836"/>
    </source>
</evidence>
<evidence type="ECO:0008006" key="4">
    <source>
        <dbReference type="Google" id="ProtNLM"/>
    </source>
</evidence>
<evidence type="ECO:0000313" key="2">
    <source>
        <dbReference type="EMBL" id="MFC0525060.1"/>
    </source>
</evidence>
<feature type="transmembrane region" description="Helical" evidence="1">
    <location>
        <begin position="45"/>
        <end position="65"/>
    </location>
</feature>
<gene>
    <name evidence="2" type="ORF">ACFFGV_15880</name>
</gene>
<dbReference type="Proteomes" id="UP001589836">
    <property type="component" value="Unassembled WGS sequence"/>
</dbReference>
<keyword evidence="1" id="KW-0472">Membrane</keyword>
<organism evidence="2 3">
    <name type="scientific">Pontibacillus salicampi</name>
    <dbReference type="NCBI Taxonomy" id="1449801"/>
    <lineage>
        <taxon>Bacteria</taxon>
        <taxon>Bacillati</taxon>
        <taxon>Bacillota</taxon>
        <taxon>Bacilli</taxon>
        <taxon>Bacillales</taxon>
        <taxon>Bacillaceae</taxon>
        <taxon>Pontibacillus</taxon>
    </lineage>
</organism>
<dbReference type="SUPFAM" id="SSF81442">
    <property type="entry name" value="Cytochrome c oxidase subunit I-like"/>
    <property type="match status" value="1"/>
</dbReference>
<dbReference type="RefSeq" id="WP_377349827.1">
    <property type="nucleotide sequence ID" value="NZ_JBHLTP010000013.1"/>
</dbReference>
<comment type="caution">
    <text evidence="2">The sequence shown here is derived from an EMBL/GenBank/DDBJ whole genome shotgun (WGS) entry which is preliminary data.</text>
</comment>
<proteinExistence type="predicted"/>
<dbReference type="InterPro" id="IPR036927">
    <property type="entry name" value="Cyt_c_oxase-like_su1_sf"/>
</dbReference>
<dbReference type="EMBL" id="JBHLTP010000013">
    <property type="protein sequence ID" value="MFC0525060.1"/>
    <property type="molecule type" value="Genomic_DNA"/>
</dbReference>
<feature type="transmembrane region" description="Helical" evidence="1">
    <location>
        <begin position="158"/>
        <end position="178"/>
    </location>
</feature>
<name>A0ABV6LRL3_9BACI</name>
<reference evidence="2 3" key="1">
    <citation type="submission" date="2024-09" db="EMBL/GenBank/DDBJ databases">
        <authorList>
            <person name="Sun Q."/>
            <person name="Mori K."/>
        </authorList>
    </citation>
    <scope>NUCLEOTIDE SEQUENCE [LARGE SCALE GENOMIC DNA]</scope>
    <source>
        <strain evidence="2 3">NCAIM B.02529</strain>
    </source>
</reference>
<sequence>MKELKSILLALWLLFISYAFFLAPIEGGKDVFLQHLFSAQYTDPLLMTVFSLLGIWPAVYCILLLENDRASIPAWPFALGSFVAGAFTILPYFVFHIEKRRVKNRTPERARLFLSNRGLYILLLLLTVVLMAFGLYYGDVNVYADMFMQSRFVHVMTIDFIVLTLLSMVAIAHHAYYLHERSQKLWWLGLIPIIGALIYLLITDNRQRVEEGR</sequence>
<keyword evidence="1" id="KW-1133">Transmembrane helix</keyword>
<dbReference type="PANTHER" id="PTHR36009:SF3">
    <property type="entry name" value="TRANSMEMBRANE PROTEIN"/>
    <property type="match status" value="1"/>
</dbReference>
<feature type="transmembrane region" description="Helical" evidence="1">
    <location>
        <begin position="77"/>
        <end position="97"/>
    </location>
</feature>
<feature type="transmembrane region" description="Helical" evidence="1">
    <location>
        <begin position="118"/>
        <end position="138"/>
    </location>
</feature>
<evidence type="ECO:0000256" key="1">
    <source>
        <dbReference type="SAM" id="Phobius"/>
    </source>
</evidence>
<dbReference type="PANTHER" id="PTHR36009">
    <property type="match status" value="1"/>
</dbReference>
<accession>A0ABV6LRL3</accession>
<keyword evidence="1" id="KW-0812">Transmembrane</keyword>